<reference evidence="4 5" key="1">
    <citation type="submission" date="2018-05" db="EMBL/GenBank/DDBJ databases">
        <title>Abyssibacter profundi OUC007T gen. nov., sp. nov, a marine bacterium isolated from seawater of the Mariana Trench.</title>
        <authorList>
            <person name="Zhou S."/>
        </authorList>
    </citation>
    <scope>NUCLEOTIDE SEQUENCE [LARGE SCALE GENOMIC DNA]</scope>
    <source>
        <strain evidence="4 5">OUC007</strain>
    </source>
</reference>
<evidence type="ECO:0008006" key="6">
    <source>
        <dbReference type="Google" id="ProtNLM"/>
    </source>
</evidence>
<name>A0A363ULB6_9GAMM</name>
<feature type="region of interest" description="Disordered" evidence="1">
    <location>
        <begin position="724"/>
        <end position="758"/>
    </location>
</feature>
<proteinExistence type="predicted"/>
<evidence type="ECO:0000313" key="4">
    <source>
        <dbReference type="EMBL" id="PWN56193.1"/>
    </source>
</evidence>
<accession>A0A363ULB6</accession>
<evidence type="ECO:0000259" key="2">
    <source>
        <dbReference type="Pfam" id="PF05272"/>
    </source>
</evidence>
<sequence length="758" mass="85245">MTVTSTHEAIVHAIDQLAAEGLIVESLELDKRTYCPVSREVVGKPPKKDTGRYYAKLITLRDGGSMVIGWWKNYWADTWGKFEPPDSKLDRSQLEEIAKHRKAMDAQRAKDAKEAAESCAERARRLWSRAREHGRTPYLDRKGIDRIGARVMRDSLVVPLYSVERKLVGLQFIQSDGEKRFLSGTPKQGAFSIVGELDVDGDDVVIGLAEGYATAVSIYMATGWPVLVCFDAGNLPEVAALWREQYDHHRMVVCCDDDHTQRKNPGKSKGIDAAKAVRGAWCWPSFQNRTGRTDFNDLHAEQGLDAVRQIVVAAAKRARGGRWRQQLTYSKRSGGYKANQHNVALILERDPAWAGLLRLDSFANRIVMTREPPFGGTRREVTDAELSEIAAWFGHPYSYDMSVSQSLAAETVSMVATRYAYHPVCEYLDALEWDGVPRVDGLFTAFFGGADDDYTLAVSRLFMLSCVARVRHPGCKVDTMVVLEGSQGLGKSSGIRELVGPEWFMDTSQPFGDKDFYQALAGKWVIELAEIAALSKPDVNKVKAGLSAQKDTYRPSYGRVARDYPRQCVFVGTTNESEYLRDHTGARRFLPVRAGFVDRSGLRQNRDQLWAEASVRYREACERDESWWQVPESAQEEQDARYQDDPWAVPVAQWLAGKGGEEQYPAENKSITLRYVTGPGRQVHRASVSDLLRWAVHVDFGRHTQQESGRMGRIMTRLGWTQRRLGKQEAPSRPRVYERPAEAPARVSAPAPEVDDVF</sequence>
<dbReference type="PANTHER" id="PTHR34985:SF1">
    <property type="entry name" value="SLR0554 PROTEIN"/>
    <property type="match status" value="1"/>
</dbReference>
<dbReference type="Pfam" id="PF13362">
    <property type="entry name" value="Toprim_3"/>
    <property type="match status" value="1"/>
</dbReference>
<dbReference type="Pfam" id="PF05272">
    <property type="entry name" value="VapE-like_dom"/>
    <property type="match status" value="1"/>
</dbReference>
<dbReference type="AlphaFoldDB" id="A0A363ULB6"/>
<dbReference type="Proteomes" id="UP000251800">
    <property type="component" value="Unassembled WGS sequence"/>
</dbReference>
<gene>
    <name evidence="4" type="ORF">DEH80_07930</name>
</gene>
<dbReference type="InterPro" id="IPR034154">
    <property type="entry name" value="TOPRIM_DnaG/twinkle"/>
</dbReference>
<evidence type="ECO:0000313" key="5">
    <source>
        <dbReference type="Proteomes" id="UP000251800"/>
    </source>
</evidence>
<dbReference type="OrthoDB" id="9763644at2"/>
<dbReference type="EMBL" id="QEQK01000006">
    <property type="protein sequence ID" value="PWN56193.1"/>
    <property type="molecule type" value="Genomic_DNA"/>
</dbReference>
<feature type="domain" description="Toprim" evidence="3">
    <location>
        <begin position="206"/>
        <end position="303"/>
    </location>
</feature>
<dbReference type="PANTHER" id="PTHR34985">
    <property type="entry name" value="SLR0554 PROTEIN"/>
    <property type="match status" value="1"/>
</dbReference>
<feature type="compositionally biased region" description="Basic and acidic residues" evidence="1">
    <location>
        <begin position="726"/>
        <end position="741"/>
    </location>
</feature>
<dbReference type="RefSeq" id="WP_109719964.1">
    <property type="nucleotide sequence ID" value="NZ_QEQK01000006.1"/>
</dbReference>
<dbReference type="CDD" id="cd01029">
    <property type="entry name" value="TOPRIM_primases"/>
    <property type="match status" value="1"/>
</dbReference>
<dbReference type="InterPro" id="IPR007936">
    <property type="entry name" value="VapE-like_dom"/>
</dbReference>
<protein>
    <recommendedName>
        <fullName evidence="6">Toprim domain-containing protein</fullName>
    </recommendedName>
</protein>
<comment type="caution">
    <text evidence="4">The sequence shown here is derived from an EMBL/GenBank/DDBJ whole genome shotgun (WGS) entry which is preliminary data.</text>
</comment>
<feature type="domain" description="Virulence-associated protein E-like" evidence="2">
    <location>
        <begin position="428"/>
        <end position="639"/>
    </location>
</feature>
<evidence type="ECO:0000256" key="1">
    <source>
        <dbReference type="SAM" id="MobiDB-lite"/>
    </source>
</evidence>
<evidence type="ECO:0000259" key="3">
    <source>
        <dbReference type="Pfam" id="PF13362"/>
    </source>
</evidence>
<keyword evidence="5" id="KW-1185">Reference proteome</keyword>
<organism evidence="4 5">
    <name type="scientific">Abyssibacter profundi</name>
    <dbReference type="NCBI Taxonomy" id="2182787"/>
    <lineage>
        <taxon>Bacteria</taxon>
        <taxon>Pseudomonadati</taxon>
        <taxon>Pseudomonadota</taxon>
        <taxon>Gammaproteobacteria</taxon>
        <taxon>Chromatiales</taxon>
        <taxon>Oceanococcaceae</taxon>
        <taxon>Abyssibacter</taxon>
    </lineage>
</organism>
<dbReference type="InterPro" id="IPR006171">
    <property type="entry name" value="TOPRIM_dom"/>
</dbReference>